<organism evidence="3 4">
    <name type="scientific">Terriglobus roseus</name>
    <dbReference type="NCBI Taxonomy" id="392734"/>
    <lineage>
        <taxon>Bacteria</taxon>
        <taxon>Pseudomonadati</taxon>
        <taxon>Acidobacteriota</taxon>
        <taxon>Terriglobia</taxon>
        <taxon>Terriglobales</taxon>
        <taxon>Acidobacteriaceae</taxon>
        <taxon>Terriglobus</taxon>
    </lineage>
</organism>
<dbReference type="Proteomes" id="UP000182409">
    <property type="component" value="Unassembled WGS sequence"/>
</dbReference>
<dbReference type="InterPro" id="IPR016162">
    <property type="entry name" value="Ald_DH_N"/>
</dbReference>
<evidence type="ECO:0000256" key="1">
    <source>
        <dbReference type="ARBA" id="ARBA00023002"/>
    </source>
</evidence>
<protein>
    <submittedName>
        <fullName evidence="3">Succinate-semialdehyde dehydrogenase / glutarate-semialdehyde dehydrogenase</fullName>
    </submittedName>
</protein>
<evidence type="ECO:0000259" key="2">
    <source>
        <dbReference type="Pfam" id="PF00171"/>
    </source>
</evidence>
<gene>
    <name evidence="3" type="ORF">SAMN05443244_1313</name>
</gene>
<evidence type="ECO:0000313" key="4">
    <source>
        <dbReference type="Proteomes" id="UP000182409"/>
    </source>
</evidence>
<keyword evidence="1" id="KW-0560">Oxidoreductase</keyword>
<dbReference type="InterPro" id="IPR016163">
    <property type="entry name" value="Ald_DH_C"/>
</dbReference>
<accession>A0A1H4KQL7</accession>
<dbReference type="PANTHER" id="PTHR43217:SF1">
    <property type="entry name" value="SUCCINATE SEMIALDEHYDE DEHYDROGENASE [NAD(P)+] SAD"/>
    <property type="match status" value="1"/>
</dbReference>
<dbReference type="Gene3D" id="3.40.309.10">
    <property type="entry name" value="Aldehyde Dehydrogenase, Chain A, domain 2"/>
    <property type="match status" value="1"/>
</dbReference>
<proteinExistence type="predicted"/>
<dbReference type="SUPFAM" id="SSF53720">
    <property type="entry name" value="ALDH-like"/>
    <property type="match status" value="1"/>
</dbReference>
<dbReference type="PANTHER" id="PTHR43217">
    <property type="entry name" value="SUCCINATE SEMIALDEHYDE DEHYDROGENASE [NAD(P)+] SAD"/>
    <property type="match status" value="1"/>
</dbReference>
<evidence type="ECO:0000313" key="3">
    <source>
        <dbReference type="EMBL" id="SEB60859.1"/>
    </source>
</evidence>
<dbReference type="OrthoDB" id="9762913at2"/>
<dbReference type="InterPro" id="IPR016161">
    <property type="entry name" value="Ald_DH/histidinol_DH"/>
</dbReference>
<feature type="domain" description="Aldehyde dehydrogenase" evidence="2">
    <location>
        <begin position="4"/>
        <end position="446"/>
    </location>
</feature>
<dbReference type="AlphaFoldDB" id="A0A1H4KQL7"/>
<dbReference type="RefSeq" id="WP_074652870.1">
    <property type="nucleotide sequence ID" value="NZ_FNSD01000001.1"/>
</dbReference>
<dbReference type="InterPro" id="IPR047110">
    <property type="entry name" value="GABD/Sad-like"/>
</dbReference>
<dbReference type="EMBL" id="FNSD01000001">
    <property type="protein sequence ID" value="SEB60859.1"/>
    <property type="molecule type" value="Genomic_DNA"/>
</dbReference>
<dbReference type="Pfam" id="PF00171">
    <property type="entry name" value="Aldedh"/>
    <property type="match status" value="1"/>
</dbReference>
<sequence length="450" mass="47118">MPLQSINPATGEVLRTFSMLSDDALRLRIGQAAEAAAVQRALPLEHRTLYLRKLAALLDEEGDNLARTVTLETGKPLRSARAEIALCADAARFYAEQAPRMLAPELLQSENGQSYVQWSPMGVVLAVMSWESPIWHVLRFAIPALVGGNAILLKHAASVPQCAMQLEALIRRAGFGRGTLSALLIDSGTVERVLGEERVAAVTVTGSESTGRAVAAQAGWLLKKSALHLPGSDPMVVMPSADLEAAVATAARALASGSQTTRLVVSSSIFNDFQHRLVSAVEALKVGDPLKDGTDVGPLGTAEAVNILAEQVAAAVTSGGRIVTGGTRLIGSGNFFEPTILSDVPRTAPVARDALAGPVALLFRANDLADAMAIANDTPFGRSASLWTKEPSEQQQLIAGIEAGSVALNGLQVDTARAPVGGTKRSGYGRELGAAGLREFMIAKTVLIGQ</sequence>
<dbReference type="InterPro" id="IPR015590">
    <property type="entry name" value="Aldehyde_DH_dom"/>
</dbReference>
<dbReference type="Gene3D" id="3.40.605.10">
    <property type="entry name" value="Aldehyde Dehydrogenase, Chain A, domain 1"/>
    <property type="match status" value="1"/>
</dbReference>
<dbReference type="GO" id="GO:0004777">
    <property type="term" value="F:succinate-semialdehyde dehydrogenase (NAD+) activity"/>
    <property type="evidence" value="ECO:0007669"/>
    <property type="project" value="TreeGrafter"/>
</dbReference>
<reference evidence="3 4" key="1">
    <citation type="submission" date="2016-10" db="EMBL/GenBank/DDBJ databases">
        <authorList>
            <person name="de Groot N.N."/>
        </authorList>
    </citation>
    <scope>NUCLEOTIDE SEQUENCE [LARGE SCALE GENOMIC DNA]</scope>
    <source>
        <strain evidence="3 4">AB35.6</strain>
    </source>
</reference>
<name>A0A1H4KQL7_9BACT</name>